<feature type="region of interest" description="Disordered" evidence="1">
    <location>
        <begin position="263"/>
        <end position="287"/>
    </location>
</feature>
<name>A0A367ETU8_9ACTN</name>
<proteinExistence type="predicted"/>
<keyword evidence="3" id="KW-1185">Reference proteome</keyword>
<comment type="caution">
    <text evidence="2">The sequence shown here is derived from an EMBL/GenBank/DDBJ whole genome shotgun (WGS) entry which is preliminary data.</text>
</comment>
<dbReference type="EMBL" id="QOIL01000030">
    <property type="protein sequence ID" value="RCG21112.1"/>
    <property type="molecule type" value="Genomic_DNA"/>
</dbReference>
<gene>
    <name evidence="2" type="ORF">DQ384_36465</name>
</gene>
<reference evidence="2 3" key="1">
    <citation type="submission" date="2018-06" db="EMBL/GenBank/DDBJ databases">
        <title>Sphaerisporangium craniellae sp. nov., isolated from a marine sponge in the South China Sea.</title>
        <authorList>
            <person name="Li L."/>
        </authorList>
    </citation>
    <scope>NUCLEOTIDE SEQUENCE [LARGE SCALE GENOMIC DNA]</scope>
    <source>
        <strain evidence="2 3">CCTCC AA 208026</strain>
    </source>
</reference>
<dbReference type="AlphaFoldDB" id="A0A367ETU8"/>
<evidence type="ECO:0000256" key="1">
    <source>
        <dbReference type="SAM" id="MobiDB-lite"/>
    </source>
</evidence>
<dbReference type="Proteomes" id="UP000253094">
    <property type="component" value="Unassembled WGS sequence"/>
</dbReference>
<evidence type="ECO:0000313" key="2">
    <source>
        <dbReference type="EMBL" id="RCG21112.1"/>
    </source>
</evidence>
<protein>
    <submittedName>
        <fullName evidence="2">Uncharacterized protein</fullName>
    </submittedName>
</protein>
<organism evidence="2 3">
    <name type="scientific">Sphaerisporangium album</name>
    <dbReference type="NCBI Taxonomy" id="509200"/>
    <lineage>
        <taxon>Bacteria</taxon>
        <taxon>Bacillati</taxon>
        <taxon>Actinomycetota</taxon>
        <taxon>Actinomycetes</taxon>
        <taxon>Streptosporangiales</taxon>
        <taxon>Streptosporangiaceae</taxon>
        <taxon>Sphaerisporangium</taxon>
    </lineage>
</organism>
<sequence length="312" mass="34280">MVAIARNVRAALPEAQTVALTWSDDGSCLIPDGYHSASGHRIGYMPKGAWAGDDRNSWEHDLDQAIMPYCTNLEELNESVWEPFTTDHNPLSGELLDNGDRRLKIEQVLAEAERETADVKSFTDWAEVVGITCEDLDELIYDVVASQASDINNGGPESQIEYLIGFCGVVEARALLVDCQPESPHPLYSVSDLRGSMAEGYDDRAVNTILGRISEASGLRLVCVWDLYDEAGVGGNSQFYVATEEGRLHKLVGDLWRWLNGDPDDPDTPHFPGAPSSWIGPLADKTPDDLPYDDGFCNYAIVDETQSQPSRG</sequence>
<evidence type="ECO:0000313" key="3">
    <source>
        <dbReference type="Proteomes" id="UP000253094"/>
    </source>
</evidence>
<accession>A0A367ETU8</accession>